<keyword evidence="6 7" id="KW-0472">Membrane</keyword>
<reference evidence="9 10" key="1">
    <citation type="submission" date="2023-02" db="EMBL/GenBank/DDBJ databases">
        <title>Dictyobacter halimunensis sp. nov., a new member of the class Ktedonobacteria from forest soil in a geothermal area.</title>
        <authorList>
            <person name="Rachmania M.K."/>
            <person name="Ningsih F."/>
            <person name="Sakai Y."/>
            <person name="Yabe S."/>
            <person name="Yokota A."/>
            <person name="Sjamsuridzal W."/>
        </authorList>
    </citation>
    <scope>NUCLEOTIDE SEQUENCE [LARGE SCALE GENOMIC DNA]</scope>
    <source>
        <strain evidence="9 10">S3.2.2.5</strain>
    </source>
</reference>
<comment type="similarity">
    <text evidence="2">Belongs to the acyltransferase 3 family.</text>
</comment>
<feature type="domain" description="Acyltransferase 3" evidence="8">
    <location>
        <begin position="26"/>
        <end position="368"/>
    </location>
</feature>
<dbReference type="EMBL" id="BSRI01000001">
    <property type="protein sequence ID" value="GLV53672.1"/>
    <property type="molecule type" value="Genomic_DNA"/>
</dbReference>
<keyword evidence="4 7" id="KW-0812">Transmembrane</keyword>
<dbReference type="Pfam" id="PF01757">
    <property type="entry name" value="Acyl_transf_3"/>
    <property type="match status" value="1"/>
</dbReference>
<keyword evidence="10" id="KW-1185">Reference proteome</keyword>
<dbReference type="PANTHER" id="PTHR40074:SF2">
    <property type="entry name" value="O-ACETYLTRANSFERASE WECH"/>
    <property type="match status" value="1"/>
</dbReference>
<evidence type="ECO:0000256" key="3">
    <source>
        <dbReference type="ARBA" id="ARBA00022475"/>
    </source>
</evidence>
<evidence type="ECO:0000256" key="7">
    <source>
        <dbReference type="SAM" id="Phobius"/>
    </source>
</evidence>
<keyword evidence="3" id="KW-1003">Cell membrane</keyword>
<feature type="transmembrane region" description="Helical" evidence="7">
    <location>
        <begin position="286"/>
        <end position="305"/>
    </location>
</feature>
<evidence type="ECO:0000256" key="6">
    <source>
        <dbReference type="ARBA" id="ARBA00023136"/>
    </source>
</evidence>
<proteinExistence type="inferred from homology"/>
<feature type="transmembrane region" description="Helical" evidence="7">
    <location>
        <begin position="173"/>
        <end position="195"/>
    </location>
</feature>
<evidence type="ECO:0000259" key="8">
    <source>
        <dbReference type="Pfam" id="PF01757"/>
    </source>
</evidence>
<feature type="transmembrane region" description="Helical" evidence="7">
    <location>
        <begin position="101"/>
        <end position="119"/>
    </location>
</feature>
<dbReference type="RefSeq" id="WP_338247382.1">
    <property type="nucleotide sequence ID" value="NZ_BSRI01000001.1"/>
</dbReference>
<feature type="transmembrane region" description="Helical" evidence="7">
    <location>
        <begin position="359"/>
        <end position="379"/>
    </location>
</feature>
<evidence type="ECO:0000313" key="10">
    <source>
        <dbReference type="Proteomes" id="UP001344906"/>
    </source>
</evidence>
<evidence type="ECO:0000256" key="5">
    <source>
        <dbReference type="ARBA" id="ARBA00022989"/>
    </source>
</evidence>
<comment type="caution">
    <text evidence="9">The sequence shown here is derived from an EMBL/GenBank/DDBJ whole genome shotgun (WGS) entry which is preliminary data.</text>
</comment>
<dbReference type="Proteomes" id="UP001344906">
    <property type="component" value="Unassembled WGS sequence"/>
</dbReference>
<gene>
    <name evidence="9" type="ORF">KDH_05240</name>
</gene>
<evidence type="ECO:0000313" key="9">
    <source>
        <dbReference type="EMBL" id="GLV53672.1"/>
    </source>
</evidence>
<accession>A0ABQ6FKC7</accession>
<feature type="transmembrane region" description="Helical" evidence="7">
    <location>
        <begin position="217"/>
        <end position="236"/>
    </location>
</feature>
<comment type="subcellular location">
    <subcellularLocation>
        <location evidence="1">Cell membrane</location>
        <topology evidence="1">Multi-pass membrane protein</topology>
    </subcellularLocation>
</comment>
<evidence type="ECO:0000256" key="2">
    <source>
        <dbReference type="ARBA" id="ARBA00007400"/>
    </source>
</evidence>
<evidence type="ECO:0000256" key="1">
    <source>
        <dbReference type="ARBA" id="ARBA00004651"/>
    </source>
</evidence>
<feature type="transmembrane region" description="Helical" evidence="7">
    <location>
        <begin position="31"/>
        <end position="49"/>
    </location>
</feature>
<feature type="transmembrane region" description="Helical" evidence="7">
    <location>
        <begin position="144"/>
        <end position="166"/>
    </location>
</feature>
<name>A0ABQ6FKC7_9CHLR</name>
<dbReference type="InterPro" id="IPR002656">
    <property type="entry name" value="Acyl_transf_3_dom"/>
</dbReference>
<feature type="transmembrane region" description="Helical" evidence="7">
    <location>
        <begin position="326"/>
        <end position="347"/>
    </location>
</feature>
<organism evidence="9 10">
    <name type="scientific">Dictyobacter halimunensis</name>
    <dbReference type="NCBI Taxonomy" id="3026934"/>
    <lineage>
        <taxon>Bacteria</taxon>
        <taxon>Bacillati</taxon>
        <taxon>Chloroflexota</taxon>
        <taxon>Ktedonobacteria</taxon>
        <taxon>Ktedonobacterales</taxon>
        <taxon>Dictyobacteraceae</taxon>
        <taxon>Dictyobacter</taxon>
    </lineage>
</organism>
<feature type="transmembrane region" description="Helical" evidence="7">
    <location>
        <begin position="248"/>
        <end position="266"/>
    </location>
</feature>
<protein>
    <submittedName>
        <fullName evidence="9">Membrane protein</fullName>
    </submittedName>
</protein>
<feature type="transmembrane region" description="Helical" evidence="7">
    <location>
        <begin position="69"/>
        <end position="89"/>
    </location>
</feature>
<keyword evidence="5 7" id="KW-1133">Transmembrane helix</keyword>
<evidence type="ECO:0000256" key="4">
    <source>
        <dbReference type="ARBA" id="ARBA00022692"/>
    </source>
</evidence>
<dbReference type="PANTHER" id="PTHR40074">
    <property type="entry name" value="O-ACETYLTRANSFERASE WECH"/>
    <property type="match status" value="1"/>
</dbReference>
<sequence length="412" mass="47274">MQLAPQIERSVEQGVTAPKKSTRPHIYELDIVRALTAVLVITVHVLFFTKVFSTRLSFLLPQYALLTLAHARAVFAFVTAFALVYVYAGKPFSGRTFWKKRSLGILLPYCFWTCIYVWVNWHPATLEAFTWTSLRSMLLGDASYQLYFILLTIQFYIIFPLFLWFVQKVKNHPWLVLSISFAIQMIVLYVDYSYVQPGGKWNLSGLWSQIASYHDRYIILYEFYFVMGGFAALYQTQIRAFLTRYGKSIIALMVVACAITVLHFYIQIMVGHESYARATNFLQPIVGVYDAVLTIFICYGAYLLASKKRADGKPRGYKGWQLLSNATFGVYLIHALFISLTMNYSYLIPQAWPAQLRVLTLWSTVVVCSYISSIVLMKIPVISRLVGRKQAFPNMSSLFSKELATRESLSKQ</sequence>